<feature type="compositionally biased region" description="Polar residues" evidence="4">
    <location>
        <begin position="551"/>
        <end position="564"/>
    </location>
</feature>
<dbReference type="Gene3D" id="1.20.5.190">
    <property type="match status" value="1"/>
</dbReference>
<comment type="similarity">
    <text evidence="2">Belongs to the IQD family.</text>
</comment>
<dbReference type="OrthoDB" id="776767at2759"/>
<dbReference type="InterPro" id="IPR000048">
    <property type="entry name" value="IQ_motif_EF-hand-BS"/>
</dbReference>
<keyword evidence="5" id="KW-1133">Transmembrane helix</keyword>
<organism evidence="7 8">
    <name type="scientific">Prunus persica</name>
    <name type="common">Peach</name>
    <name type="synonym">Amygdalus persica</name>
    <dbReference type="NCBI Taxonomy" id="3760"/>
    <lineage>
        <taxon>Eukaryota</taxon>
        <taxon>Viridiplantae</taxon>
        <taxon>Streptophyta</taxon>
        <taxon>Embryophyta</taxon>
        <taxon>Tracheophyta</taxon>
        <taxon>Spermatophyta</taxon>
        <taxon>Magnoliopsida</taxon>
        <taxon>eudicotyledons</taxon>
        <taxon>Gunneridae</taxon>
        <taxon>Pentapetalae</taxon>
        <taxon>rosids</taxon>
        <taxon>fabids</taxon>
        <taxon>Rosales</taxon>
        <taxon>Rosaceae</taxon>
        <taxon>Amygdaloideae</taxon>
        <taxon>Amygdaleae</taxon>
        <taxon>Prunus</taxon>
    </lineage>
</organism>
<dbReference type="AlphaFoldDB" id="A0A251QPK8"/>
<feature type="compositionally biased region" description="Basic and acidic residues" evidence="4">
    <location>
        <begin position="69"/>
        <end position="92"/>
    </location>
</feature>
<evidence type="ECO:0000256" key="1">
    <source>
        <dbReference type="ARBA" id="ARBA00022860"/>
    </source>
</evidence>
<name>A0A251QPK8_PRUPE</name>
<feature type="compositionally biased region" description="Basic and acidic residues" evidence="4">
    <location>
        <begin position="373"/>
        <end position="385"/>
    </location>
</feature>
<protein>
    <recommendedName>
        <fullName evidence="6">DUF4005 domain-containing protein</fullName>
    </recommendedName>
</protein>
<dbReference type="SMART" id="SM00015">
    <property type="entry name" value="IQ"/>
    <property type="match status" value="2"/>
</dbReference>
<dbReference type="InterPro" id="IPR025064">
    <property type="entry name" value="DUF4005"/>
</dbReference>
<feature type="compositionally biased region" description="Polar residues" evidence="4">
    <location>
        <begin position="387"/>
        <end position="397"/>
    </location>
</feature>
<feature type="region of interest" description="Disordered" evidence="4">
    <location>
        <begin position="369"/>
        <end position="399"/>
    </location>
</feature>
<keyword evidence="5" id="KW-0472">Membrane</keyword>
<accession>A0A251QPK8</accession>
<dbReference type="CDD" id="cd23767">
    <property type="entry name" value="IQCD"/>
    <property type="match status" value="1"/>
</dbReference>
<dbReference type="STRING" id="3760.A0A251QPK8"/>
<feature type="region of interest" description="Disordered" evidence="4">
    <location>
        <begin position="67"/>
        <end position="94"/>
    </location>
</feature>
<feature type="domain" description="DUF4005" evidence="6">
    <location>
        <begin position="462"/>
        <end position="566"/>
    </location>
</feature>
<dbReference type="PANTHER" id="PTHR32295:SF121">
    <property type="entry name" value="DUF4005 DOMAIN-CONTAINING PROTEIN"/>
    <property type="match status" value="1"/>
</dbReference>
<dbReference type="PANTHER" id="PTHR32295">
    <property type="entry name" value="IQ-DOMAIN 5-RELATED"/>
    <property type="match status" value="1"/>
</dbReference>
<keyword evidence="5" id="KW-0812">Transmembrane</keyword>
<evidence type="ECO:0000256" key="3">
    <source>
        <dbReference type="ARBA" id="ARBA00024378"/>
    </source>
</evidence>
<comment type="subunit">
    <text evidence="3">Binds to multiple calmodulin (CaM) in the presence of Ca(2+) and CaM-like proteins.</text>
</comment>
<evidence type="ECO:0000259" key="6">
    <source>
        <dbReference type="Pfam" id="PF13178"/>
    </source>
</evidence>
<keyword evidence="8" id="KW-1185">Reference proteome</keyword>
<evidence type="ECO:0000256" key="2">
    <source>
        <dbReference type="ARBA" id="ARBA00024341"/>
    </source>
</evidence>
<reference evidence="7 8" key="1">
    <citation type="journal article" date="2013" name="Nat. Genet.">
        <title>The high-quality draft genome of peach (Prunus persica) identifies unique patterns of genetic diversity, domestication and genome evolution.</title>
        <authorList>
            <consortium name="International Peach Genome Initiative"/>
            <person name="Verde I."/>
            <person name="Abbott A.G."/>
            <person name="Scalabrin S."/>
            <person name="Jung S."/>
            <person name="Shu S."/>
            <person name="Marroni F."/>
            <person name="Zhebentyayeva T."/>
            <person name="Dettori M.T."/>
            <person name="Grimwood J."/>
            <person name="Cattonaro F."/>
            <person name="Zuccolo A."/>
            <person name="Rossini L."/>
            <person name="Jenkins J."/>
            <person name="Vendramin E."/>
            <person name="Meisel L.A."/>
            <person name="Decroocq V."/>
            <person name="Sosinski B."/>
            <person name="Prochnik S."/>
            <person name="Mitros T."/>
            <person name="Policriti A."/>
            <person name="Cipriani G."/>
            <person name="Dondini L."/>
            <person name="Ficklin S."/>
            <person name="Goodstein D.M."/>
            <person name="Xuan P."/>
            <person name="Del Fabbro C."/>
            <person name="Aramini V."/>
            <person name="Copetti D."/>
            <person name="Gonzalez S."/>
            <person name="Horner D.S."/>
            <person name="Falchi R."/>
            <person name="Lucas S."/>
            <person name="Mica E."/>
            <person name="Maldonado J."/>
            <person name="Lazzari B."/>
            <person name="Bielenberg D."/>
            <person name="Pirona R."/>
            <person name="Miculan M."/>
            <person name="Barakat A."/>
            <person name="Testolin R."/>
            <person name="Stella A."/>
            <person name="Tartarini S."/>
            <person name="Tonutti P."/>
            <person name="Arus P."/>
            <person name="Orellana A."/>
            <person name="Wells C."/>
            <person name="Main D."/>
            <person name="Vizzotto G."/>
            <person name="Silva H."/>
            <person name="Salamini F."/>
            <person name="Schmutz J."/>
            <person name="Morgante M."/>
            <person name="Rokhsar D.S."/>
        </authorList>
    </citation>
    <scope>NUCLEOTIDE SEQUENCE [LARGE SCALE GENOMIC DNA]</scope>
    <source>
        <strain evidence="8">cv. Nemared</strain>
    </source>
</reference>
<dbReference type="GO" id="GO:0005516">
    <property type="term" value="F:calmodulin binding"/>
    <property type="evidence" value="ECO:0007669"/>
    <property type="project" value="UniProtKB-KW"/>
</dbReference>
<dbReference type="Pfam" id="PF00612">
    <property type="entry name" value="IQ"/>
    <property type="match status" value="2"/>
</dbReference>
<feature type="region of interest" description="Disordered" evidence="4">
    <location>
        <begin position="513"/>
        <end position="564"/>
    </location>
</feature>
<evidence type="ECO:0000313" key="8">
    <source>
        <dbReference type="Proteomes" id="UP000006882"/>
    </source>
</evidence>
<evidence type="ECO:0000256" key="5">
    <source>
        <dbReference type="SAM" id="Phobius"/>
    </source>
</evidence>
<sequence length="616" mass="69166">MLFSINSKHTNYSNKKLLYPKEIPTLHIIGSVGFTIIVVFEFLPVNIFMGKIGGGWWLTAVKRAFRSPTKTERSNTRRREELHEQEDHEEKKRGKRRWIFRKPVSQETVIHVQHSEARSLSPTTSADARAATQTATMAAQHEASSDALAMAVPTTAVATVQAAVEAVRLTKSNCRPSIFVRDYAAIVIQTAFRGYLARRALRALKGLVKLQALVRGHNVRKRTKMTLKCMQALVRVQARVLDQRTKRLSYEGSADSIFSDPNSLWGSHFSDRRKSISKDEESGTVDDLIHWDDVHPKTLEQIQAMLHKTKQAALKRERSTISCAFSNQKWKTGSGDQDVGHEHEELEEKFNLLDGWTRRKQCENFAGRASCDQQRDPIKTVEMDTSRPYSYSSTPNSKRADHQYNFQSQLHYHQQQQRVPLTPQSYDPVASALHQGQTSPSLQSPITPFASIPRNLQVNSASPRCSVRVRGDQRNHPTPPHTPNFNLGSTNFNNGFVGVMSGSEVPNYMAATASAKARLRSQSAPRQRHSTHDREKPGSARKRLSFPVPDNGTSDSNLKSPRYNNNMNGGHAVRLEHRASMSSCFTDGETSPTSSGDLKRYWLSCHIVGDVDISSA</sequence>
<dbReference type="EMBL" id="CM007652">
    <property type="protein sequence ID" value="ONI25742.1"/>
    <property type="molecule type" value="Genomic_DNA"/>
</dbReference>
<dbReference type="Pfam" id="PF13178">
    <property type="entry name" value="DUF4005"/>
    <property type="match status" value="1"/>
</dbReference>
<keyword evidence="1" id="KW-0112">Calmodulin-binding</keyword>
<dbReference type="PROSITE" id="PS50096">
    <property type="entry name" value="IQ"/>
    <property type="match status" value="2"/>
</dbReference>
<evidence type="ECO:0000256" key="4">
    <source>
        <dbReference type="SAM" id="MobiDB-lite"/>
    </source>
</evidence>
<gene>
    <name evidence="7" type="ORF">PRUPE_2G317600</name>
</gene>
<feature type="transmembrane region" description="Helical" evidence="5">
    <location>
        <begin position="23"/>
        <end position="43"/>
    </location>
</feature>
<proteinExistence type="inferred from homology"/>
<dbReference type="Gramene" id="ONI25742">
    <property type="protein sequence ID" value="ONI25742"/>
    <property type="gene ID" value="PRUPE_2G317600"/>
</dbReference>
<evidence type="ECO:0000313" key="7">
    <source>
        <dbReference type="EMBL" id="ONI25742.1"/>
    </source>
</evidence>
<dbReference type="SMR" id="A0A251QPK8"/>
<dbReference type="Proteomes" id="UP000006882">
    <property type="component" value="Chromosome G2"/>
</dbReference>